<dbReference type="EMBL" id="JASCZI010032565">
    <property type="protein sequence ID" value="MED6128374.1"/>
    <property type="molecule type" value="Genomic_DNA"/>
</dbReference>
<evidence type="ECO:0000313" key="2">
    <source>
        <dbReference type="Proteomes" id="UP001341840"/>
    </source>
</evidence>
<sequence length="93" mass="10263">MVKAPLFIDVENHWYVCTEASGVYALVPKPAFGRAAQGYGAHALALWCVCIGSSNGLLGFACDLLALFSYFRFELRLLKPEILECTHQGIVRN</sequence>
<accession>A0ABU6RWY2</accession>
<name>A0ABU6RWY2_9FABA</name>
<keyword evidence="2" id="KW-1185">Reference proteome</keyword>
<comment type="caution">
    <text evidence="1">The sequence shown here is derived from an EMBL/GenBank/DDBJ whole genome shotgun (WGS) entry which is preliminary data.</text>
</comment>
<gene>
    <name evidence="1" type="ORF">PIB30_097087</name>
</gene>
<protein>
    <submittedName>
        <fullName evidence="1">Uncharacterized protein</fullName>
    </submittedName>
</protein>
<proteinExistence type="predicted"/>
<evidence type="ECO:0000313" key="1">
    <source>
        <dbReference type="EMBL" id="MED6128374.1"/>
    </source>
</evidence>
<reference evidence="1 2" key="1">
    <citation type="journal article" date="2023" name="Plants (Basel)">
        <title>Bridging the Gap: Combining Genomics and Transcriptomics Approaches to Understand Stylosanthes scabra, an Orphan Legume from the Brazilian Caatinga.</title>
        <authorList>
            <person name="Ferreira-Neto J.R.C."/>
            <person name="da Silva M.D."/>
            <person name="Binneck E."/>
            <person name="de Melo N.F."/>
            <person name="da Silva R.H."/>
            <person name="de Melo A.L.T.M."/>
            <person name="Pandolfi V."/>
            <person name="Bustamante F.O."/>
            <person name="Brasileiro-Vidal A.C."/>
            <person name="Benko-Iseppon A.M."/>
        </authorList>
    </citation>
    <scope>NUCLEOTIDE SEQUENCE [LARGE SCALE GENOMIC DNA]</scope>
    <source>
        <tissue evidence="1">Leaves</tissue>
    </source>
</reference>
<dbReference type="Proteomes" id="UP001341840">
    <property type="component" value="Unassembled WGS sequence"/>
</dbReference>
<organism evidence="1 2">
    <name type="scientific">Stylosanthes scabra</name>
    <dbReference type="NCBI Taxonomy" id="79078"/>
    <lineage>
        <taxon>Eukaryota</taxon>
        <taxon>Viridiplantae</taxon>
        <taxon>Streptophyta</taxon>
        <taxon>Embryophyta</taxon>
        <taxon>Tracheophyta</taxon>
        <taxon>Spermatophyta</taxon>
        <taxon>Magnoliopsida</taxon>
        <taxon>eudicotyledons</taxon>
        <taxon>Gunneridae</taxon>
        <taxon>Pentapetalae</taxon>
        <taxon>rosids</taxon>
        <taxon>fabids</taxon>
        <taxon>Fabales</taxon>
        <taxon>Fabaceae</taxon>
        <taxon>Papilionoideae</taxon>
        <taxon>50 kb inversion clade</taxon>
        <taxon>dalbergioids sensu lato</taxon>
        <taxon>Dalbergieae</taxon>
        <taxon>Pterocarpus clade</taxon>
        <taxon>Stylosanthes</taxon>
    </lineage>
</organism>
<feature type="non-terminal residue" evidence="1">
    <location>
        <position position="93"/>
    </location>
</feature>